<organism evidence="1 2">
    <name type="scientific">Arctium lappa</name>
    <name type="common">Greater burdock</name>
    <name type="synonym">Lappa major</name>
    <dbReference type="NCBI Taxonomy" id="4217"/>
    <lineage>
        <taxon>Eukaryota</taxon>
        <taxon>Viridiplantae</taxon>
        <taxon>Streptophyta</taxon>
        <taxon>Embryophyta</taxon>
        <taxon>Tracheophyta</taxon>
        <taxon>Spermatophyta</taxon>
        <taxon>Magnoliopsida</taxon>
        <taxon>eudicotyledons</taxon>
        <taxon>Gunneridae</taxon>
        <taxon>Pentapetalae</taxon>
        <taxon>asterids</taxon>
        <taxon>campanulids</taxon>
        <taxon>Asterales</taxon>
        <taxon>Asteraceae</taxon>
        <taxon>Carduoideae</taxon>
        <taxon>Cardueae</taxon>
        <taxon>Arctiinae</taxon>
        <taxon>Arctium</taxon>
    </lineage>
</organism>
<name>A0ACB8Y288_ARCLA</name>
<reference evidence="1 2" key="2">
    <citation type="journal article" date="2022" name="Mol. Ecol. Resour.">
        <title>The genomes of chicory, endive, great burdock and yacon provide insights into Asteraceae paleo-polyploidization history and plant inulin production.</title>
        <authorList>
            <person name="Fan W."/>
            <person name="Wang S."/>
            <person name="Wang H."/>
            <person name="Wang A."/>
            <person name="Jiang F."/>
            <person name="Liu H."/>
            <person name="Zhao H."/>
            <person name="Xu D."/>
            <person name="Zhang Y."/>
        </authorList>
    </citation>
    <scope>NUCLEOTIDE SEQUENCE [LARGE SCALE GENOMIC DNA]</scope>
    <source>
        <strain evidence="2">cv. Niubang</strain>
    </source>
</reference>
<evidence type="ECO:0000313" key="1">
    <source>
        <dbReference type="EMBL" id="KAI3677875.1"/>
    </source>
</evidence>
<dbReference type="EMBL" id="CM042060">
    <property type="protein sequence ID" value="KAI3677875.1"/>
    <property type="molecule type" value="Genomic_DNA"/>
</dbReference>
<protein>
    <submittedName>
        <fullName evidence="1">Uncharacterized protein</fullName>
    </submittedName>
</protein>
<proteinExistence type="predicted"/>
<keyword evidence="2" id="KW-1185">Reference proteome</keyword>
<dbReference type="Proteomes" id="UP001055879">
    <property type="component" value="Linkage Group LG14"/>
</dbReference>
<accession>A0ACB8Y288</accession>
<comment type="caution">
    <text evidence="1">The sequence shown here is derived from an EMBL/GenBank/DDBJ whole genome shotgun (WGS) entry which is preliminary data.</text>
</comment>
<gene>
    <name evidence="1" type="ORF">L6452_37147</name>
</gene>
<evidence type="ECO:0000313" key="2">
    <source>
        <dbReference type="Proteomes" id="UP001055879"/>
    </source>
</evidence>
<reference evidence="2" key="1">
    <citation type="journal article" date="2022" name="Mol. Ecol. Resour.">
        <title>The genomes of chicory, endive, great burdock and yacon provide insights into Asteraceae palaeo-polyploidization history and plant inulin production.</title>
        <authorList>
            <person name="Fan W."/>
            <person name="Wang S."/>
            <person name="Wang H."/>
            <person name="Wang A."/>
            <person name="Jiang F."/>
            <person name="Liu H."/>
            <person name="Zhao H."/>
            <person name="Xu D."/>
            <person name="Zhang Y."/>
        </authorList>
    </citation>
    <scope>NUCLEOTIDE SEQUENCE [LARGE SCALE GENOMIC DNA]</scope>
    <source>
        <strain evidence="2">cv. Niubang</strain>
    </source>
</reference>
<sequence length="71" mass="7865">MTSGIRQEGCLVHSRHHWDDGAQCVETLVELLAPLSLCLHVAKRSGEAYASRSMKQGSAPFLFVVSIARRR</sequence>